<dbReference type="GO" id="GO:0009403">
    <property type="term" value="P:toxin biosynthetic process"/>
    <property type="evidence" value="ECO:0007669"/>
    <property type="project" value="InterPro"/>
</dbReference>
<accession>A0A1H6JJC9</accession>
<evidence type="ECO:0000256" key="5">
    <source>
        <dbReference type="SAM" id="Phobius"/>
    </source>
</evidence>
<keyword evidence="7" id="KW-1185">Reference proteome</keyword>
<dbReference type="PANTHER" id="PTHR37306:SF1">
    <property type="entry name" value="COLICIN V PRODUCTION PROTEIN"/>
    <property type="match status" value="1"/>
</dbReference>
<comment type="subcellular location">
    <subcellularLocation>
        <location evidence="1">Membrane</location>
        <topology evidence="1">Multi-pass membrane protein</topology>
    </subcellularLocation>
</comment>
<keyword evidence="3 5" id="KW-1133">Transmembrane helix</keyword>
<protein>
    <submittedName>
        <fullName evidence="6">Membrane protein required for colicin V production</fullName>
    </submittedName>
</protein>
<evidence type="ECO:0000313" key="7">
    <source>
        <dbReference type="Proteomes" id="UP000199634"/>
    </source>
</evidence>
<sequence>MNMIVIDLLIAVLLGYALFKGLQKGLIVSVISLIALIAGIYFSLRFSFFISEILQQNTQWNQNVITVSAFFMTFLLVLVLLFLLGKILTKLVNAVALGFINKLAGAAFESLKMILIISVFLNLFQKINYNNLLVSEEKLEESVFYHPLEEVSRSIFPLMDKWYKAVLNEAKERME</sequence>
<gene>
    <name evidence="6" type="ORF">SAMN02927937_00369</name>
</gene>
<dbReference type="EMBL" id="FNXE01000003">
    <property type="protein sequence ID" value="SEH59289.1"/>
    <property type="molecule type" value="Genomic_DNA"/>
</dbReference>
<evidence type="ECO:0000256" key="2">
    <source>
        <dbReference type="ARBA" id="ARBA00022692"/>
    </source>
</evidence>
<evidence type="ECO:0000256" key="4">
    <source>
        <dbReference type="ARBA" id="ARBA00023136"/>
    </source>
</evidence>
<keyword evidence="2 5" id="KW-0812">Transmembrane</keyword>
<feature type="transmembrane region" description="Helical" evidence="5">
    <location>
        <begin position="103"/>
        <end position="124"/>
    </location>
</feature>
<feature type="transmembrane region" description="Helical" evidence="5">
    <location>
        <begin position="63"/>
        <end position="83"/>
    </location>
</feature>
<evidence type="ECO:0000313" key="6">
    <source>
        <dbReference type="EMBL" id="SEH59289.1"/>
    </source>
</evidence>
<dbReference type="Pfam" id="PF02674">
    <property type="entry name" value="Colicin_V"/>
    <property type="match status" value="1"/>
</dbReference>
<keyword evidence="4 5" id="KW-0472">Membrane</keyword>
<dbReference type="Proteomes" id="UP000199634">
    <property type="component" value="Unassembled WGS sequence"/>
</dbReference>
<dbReference type="AlphaFoldDB" id="A0A1H6JJC9"/>
<feature type="transmembrane region" description="Helical" evidence="5">
    <location>
        <begin position="29"/>
        <end position="51"/>
    </location>
</feature>
<proteinExistence type="predicted"/>
<dbReference type="STRING" id="1159016.SAMN02927937_00369"/>
<dbReference type="InterPro" id="IPR003825">
    <property type="entry name" value="Colicin-V_CvpA"/>
</dbReference>
<dbReference type="GO" id="GO:0016020">
    <property type="term" value="C:membrane"/>
    <property type="evidence" value="ECO:0007669"/>
    <property type="project" value="UniProtKB-SubCell"/>
</dbReference>
<reference evidence="6 7" key="1">
    <citation type="submission" date="2016-10" db="EMBL/GenBank/DDBJ databases">
        <authorList>
            <person name="de Groot N.N."/>
        </authorList>
    </citation>
    <scope>NUCLEOTIDE SEQUENCE [LARGE SCALE GENOMIC DNA]</scope>
    <source>
        <strain evidence="6 7">CGMCC 1.10825</strain>
    </source>
</reference>
<evidence type="ECO:0000256" key="3">
    <source>
        <dbReference type="ARBA" id="ARBA00022989"/>
    </source>
</evidence>
<evidence type="ECO:0000256" key="1">
    <source>
        <dbReference type="ARBA" id="ARBA00004141"/>
    </source>
</evidence>
<dbReference type="PANTHER" id="PTHR37306">
    <property type="entry name" value="COLICIN V PRODUCTION PROTEIN"/>
    <property type="match status" value="1"/>
</dbReference>
<organism evidence="6 7">
    <name type="scientific">Paenimyroides marinum</name>
    <dbReference type="NCBI Taxonomy" id="1159016"/>
    <lineage>
        <taxon>Bacteria</taxon>
        <taxon>Pseudomonadati</taxon>
        <taxon>Bacteroidota</taxon>
        <taxon>Flavobacteriia</taxon>
        <taxon>Flavobacteriales</taxon>
        <taxon>Flavobacteriaceae</taxon>
        <taxon>Paenimyroides</taxon>
    </lineage>
</organism>
<name>A0A1H6JJC9_9FLAO</name>
<dbReference type="OrthoDB" id="9799585at2"/>